<dbReference type="PANTHER" id="PTHR30069">
    <property type="entry name" value="TONB-DEPENDENT OUTER MEMBRANE RECEPTOR"/>
    <property type="match status" value="1"/>
</dbReference>
<dbReference type="InterPro" id="IPR000531">
    <property type="entry name" value="Beta-barrel_TonB"/>
</dbReference>
<evidence type="ECO:0000256" key="10">
    <source>
        <dbReference type="PROSITE-ProRule" id="PRU01360"/>
    </source>
</evidence>
<keyword evidence="8 15" id="KW-0675">Receptor</keyword>
<dbReference type="InterPro" id="IPR036942">
    <property type="entry name" value="Beta-barrel_TonB_sf"/>
</dbReference>
<comment type="similarity">
    <text evidence="10 11">Belongs to the TonB-dependent receptor family.</text>
</comment>
<protein>
    <submittedName>
        <fullName evidence="15">TonB-dependent receptor</fullName>
    </submittedName>
</protein>
<evidence type="ECO:0000259" key="13">
    <source>
        <dbReference type="Pfam" id="PF00593"/>
    </source>
</evidence>
<evidence type="ECO:0000256" key="6">
    <source>
        <dbReference type="ARBA" id="ARBA00023077"/>
    </source>
</evidence>
<evidence type="ECO:0000256" key="3">
    <source>
        <dbReference type="ARBA" id="ARBA00022452"/>
    </source>
</evidence>
<dbReference type="Pfam" id="PF00593">
    <property type="entry name" value="TonB_dep_Rec_b-barrel"/>
    <property type="match status" value="1"/>
</dbReference>
<dbReference type="SUPFAM" id="SSF56935">
    <property type="entry name" value="Porins"/>
    <property type="match status" value="1"/>
</dbReference>
<dbReference type="InterPro" id="IPR037066">
    <property type="entry name" value="Plug_dom_sf"/>
</dbReference>
<dbReference type="InterPro" id="IPR012910">
    <property type="entry name" value="Plug_dom"/>
</dbReference>
<dbReference type="InterPro" id="IPR039426">
    <property type="entry name" value="TonB-dep_rcpt-like"/>
</dbReference>
<sequence>MKHVNMFFYLVVTSILLSFSSWASDETTKAQGQEYTTSGKSVELETVTVIATKTPKAPLDSPASVSVIPEDDISAFNSEHPFKPLFRTEGIYPRQYRGLADYWSRPMIRGNKALVMVDGLNWYDFGHYYHTGAIPMEDVERIEVVRGPYSALYGTLAQTGVINYVTKIPYDMDAKASFSYGSDDTQYYSARLADRPFGASKDSENISWADKTLGDKFFYSMSFKYRTTDGYETNPYYVTPSTSKLVTGTLDPSIPFAAGVAKDIDPKTGATRYMVGTNGENWYEDYGAFLKTGYEFSDYSKIWYSFNTSQFEYGWRGGKSFLVDTDGNPITAGDYYLQGGSDTYLYALGDTTFSVSTYQKESNAHTLHYDHSVPDKVDVTALLGFNDKETQIHSFSGATTQVQDNDLLQADLSATFHLIDNRFLLTMGTQGVKETATDTTYNLSGANDLDSWTSVKTRGSGESLTWGTYIQAEYTPIESTTLYLGGRYDHWWATDTEYSDIQGNPSVNDDVDDGEFSPKASVVYRLTDNGVLRASYGQSFTAPSLAYRISPYSFTMGGETTYGTGNPDLKPFTNTSWELGTEWELLEKRLRVKATYFQNEYDDVIARIWKNEIIDGISQNVRKYHNVGKAEVNGIEAALEAILPWNLRGGIHYTHNWSEYYDTDPAYGREGWEVEEVPSDIVNLWLGYFTDFLDASVNLRYSDNVWDDRRDPYASDAFNDYTDSFVVDTQVTVRPGKKLALTLSVDNLLDEEYYEYYQMPGRTILATVSLSL</sequence>
<evidence type="ECO:0000259" key="14">
    <source>
        <dbReference type="Pfam" id="PF07715"/>
    </source>
</evidence>
<evidence type="ECO:0000256" key="8">
    <source>
        <dbReference type="ARBA" id="ARBA00023170"/>
    </source>
</evidence>
<dbReference type="CDD" id="cd01347">
    <property type="entry name" value="ligand_gated_channel"/>
    <property type="match status" value="1"/>
</dbReference>
<dbReference type="PROSITE" id="PS52016">
    <property type="entry name" value="TONB_DEPENDENT_REC_3"/>
    <property type="match status" value="1"/>
</dbReference>
<dbReference type="Gene3D" id="2.40.170.20">
    <property type="entry name" value="TonB-dependent receptor, beta-barrel domain"/>
    <property type="match status" value="1"/>
</dbReference>
<dbReference type="Proteomes" id="UP000014216">
    <property type="component" value="Unassembled WGS sequence"/>
</dbReference>
<proteinExistence type="inferred from homology"/>
<keyword evidence="4 10" id="KW-0812">Transmembrane</keyword>
<evidence type="ECO:0000256" key="7">
    <source>
        <dbReference type="ARBA" id="ARBA00023136"/>
    </source>
</evidence>
<organism evidence="15 16">
    <name type="scientific">Desulfotignum phosphitoxidans DSM 13687</name>
    <dbReference type="NCBI Taxonomy" id="1286635"/>
    <lineage>
        <taxon>Bacteria</taxon>
        <taxon>Pseudomonadati</taxon>
        <taxon>Thermodesulfobacteriota</taxon>
        <taxon>Desulfobacteria</taxon>
        <taxon>Desulfobacterales</taxon>
        <taxon>Desulfobacteraceae</taxon>
        <taxon>Desulfotignum</taxon>
    </lineage>
</organism>
<keyword evidence="16" id="KW-1185">Reference proteome</keyword>
<evidence type="ECO:0000313" key="16">
    <source>
        <dbReference type="Proteomes" id="UP000014216"/>
    </source>
</evidence>
<dbReference type="PROSITE" id="PS00430">
    <property type="entry name" value="TONB_DEPENDENT_REC_1"/>
    <property type="match status" value="1"/>
</dbReference>
<dbReference type="AlphaFoldDB" id="S0G7Z6"/>
<evidence type="ECO:0000313" key="15">
    <source>
        <dbReference type="EMBL" id="EMS81321.1"/>
    </source>
</evidence>
<evidence type="ECO:0000256" key="1">
    <source>
        <dbReference type="ARBA" id="ARBA00004571"/>
    </source>
</evidence>
<gene>
    <name evidence="15" type="ORF">Dpo_1c04620</name>
</gene>
<keyword evidence="2 10" id="KW-0813">Transport</keyword>
<comment type="caution">
    <text evidence="15">The sequence shown here is derived from an EMBL/GenBank/DDBJ whole genome shotgun (WGS) entry which is preliminary data.</text>
</comment>
<keyword evidence="3 10" id="KW-1134">Transmembrane beta strand</keyword>
<feature type="domain" description="TonB-dependent receptor-like beta-barrel" evidence="13">
    <location>
        <begin position="324"/>
        <end position="748"/>
    </location>
</feature>
<evidence type="ECO:0000256" key="4">
    <source>
        <dbReference type="ARBA" id="ARBA00022692"/>
    </source>
</evidence>
<feature type="chain" id="PRO_5004487057" evidence="12">
    <location>
        <begin position="24"/>
        <end position="772"/>
    </location>
</feature>
<keyword evidence="9 10" id="KW-0998">Cell outer membrane</keyword>
<dbReference type="EMBL" id="APJX01000001">
    <property type="protein sequence ID" value="EMS81321.1"/>
    <property type="molecule type" value="Genomic_DNA"/>
</dbReference>
<dbReference type="PANTHER" id="PTHR30069:SF29">
    <property type="entry name" value="HEMOGLOBIN AND HEMOGLOBIN-HAPTOGLOBIN-BINDING PROTEIN 1-RELATED"/>
    <property type="match status" value="1"/>
</dbReference>
<evidence type="ECO:0000256" key="12">
    <source>
        <dbReference type="SAM" id="SignalP"/>
    </source>
</evidence>
<dbReference type="GO" id="GO:0009279">
    <property type="term" value="C:cell outer membrane"/>
    <property type="evidence" value="ECO:0007669"/>
    <property type="project" value="UniProtKB-SubCell"/>
</dbReference>
<feature type="domain" description="TonB-dependent receptor plug" evidence="14">
    <location>
        <begin position="59"/>
        <end position="161"/>
    </location>
</feature>
<dbReference type="GO" id="GO:0015344">
    <property type="term" value="F:siderophore uptake transmembrane transporter activity"/>
    <property type="evidence" value="ECO:0007669"/>
    <property type="project" value="TreeGrafter"/>
</dbReference>
<dbReference type="GO" id="GO:0044718">
    <property type="term" value="P:siderophore transmembrane transport"/>
    <property type="evidence" value="ECO:0007669"/>
    <property type="project" value="TreeGrafter"/>
</dbReference>
<keyword evidence="6 11" id="KW-0798">TonB box</keyword>
<dbReference type="InterPro" id="IPR010916">
    <property type="entry name" value="TonB_box_CS"/>
</dbReference>
<evidence type="ECO:0000256" key="5">
    <source>
        <dbReference type="ARBA" id="ARBA00022729"/>
    </source>
</evidence>
<dbReference type="Gene3D" id="2.170.130.10">
    <property type="entry name" value="TonB-dependent receptor, plug domain"/>
    <property type="match status" value="1"/>
</dbReference>
<feature type="signal peptide" evidence="12">
    <location>
        <begin position="1"/>
        <end position="23"/>
    </location>
</feature>
<evidence type="ECO:0000256" key="2">
    <source>
        <dbReference type="ARBA" id="ARBA00022448"/>
    </source>
</evidence>
<keyword evidence="7 10" id="KW-0472">Membrane</keyword>
<reference evidence="15 16" key="1">
    <citation type="journal article" date="2013" name="Genome Announc.">
        <title>Draft Genome Sequence of Desulfotignum phosphitoxidans DSM 13687 Strain FiPS-3.</title>
        <authorList>
            <person name="Poehlein A."/>
            <person name="Daniel R."/>
            <person name="Simeonova D.D."/>
        </authorList>
    </citation>
    <scope>NUCLEOTIDE SEQUENCE [LARGE SCALE GENOMIC DNA]</scope>
    <source>
        <strain evidence="15 16">DSM 13687</strain>
    </source>
</reference>
<keyword evidence="5 12" id="KW-0732">Signal</keyword>
<name>S0G7Z6_9BACT</name>
<comment type="subcellular location">
    <subcellularLocation>
        <location evidence="1 10">Cell outer membrane</location>
        <topology evidence="1 10">Multi-pass membrane protein</topology>
    </subcellularLocation>
</comment>
<accession>S0G7Z6</accession>
<dbReference type="Pfam" id="PF07715">
    <property type="entry name" value="Plug"/>
    <property type="match status" value="1"/>
</dbReference>
<evidence type="ECO:0000256" key="11">
    <source>
        <dbReference type="RuleBase" id="RU003357"/>
    </source>
</evidence>
<evidence type="ECO:0000256" key="9">
    <source>
        <dbReference type="ARBA" id="ARBA00023237"/>
    </source>
</evidence>